<dbReference type="EC" id="3.6.5.4" evidence="7"/>
<comment type="catalytic activity">
    <reaction evidence="6 7">
        <text>GTP + H2O = GDP + phosphate + H(+)</text>
        <dbReference type="Rhea" id="RHEA:19669"/>
        <dbReference type="ChEBI" id="CHEBI:15377"/>
        <dbReference type="ChEBI" id="CHEBI:15378"/>
        <dbReference type="ChEBI" id="CHEBI:37565"/>
        <dbReference type="ChEBI" id="CHEBI:43474"/>
        <dbReference type="ChEBI" id="CHEBI:58189"/>
        <dbReference type="EC" id="3.6.5.4"/>
    </reaction>
</comment>
<feature type="binding site" evidence="7">
    <location>
        <begin position="315"/>
        <end position="319"/>
    </location>
    <ligand>
        <name>GTP</name>
        <dbReference type="ChEBI" id="CHEBI:37565"/>
    </ligand>
</feature>
<proteinExistence type="inferred from homology"/>
<comment type="similarity">
    <text evidence="7">Belongs to the GTP-binding SRP family. FtsY subfamily.</text>
</comment>
<evidence type="ECO:0000256" key="7">
    <source>
        <dbReference type="HAMAP-Rule" id="MF_00920"/>
    </source>
</evidence>
<feature type="binding site" evidence="7">
    <location>
        <begin position="379"/>
        <end position="382"/>
    </location>
    <ligand>
        <name>GTP</name>
        <dbReference type="ChEBI" id="CHEBI:37565"/>
    </ligand>
</feature>
<evidence type="ECO:0000256" key="2">
    <source>
        <dbReference type="ARBA" id="ARBA00022741"/>
    </source>
</evidence>
<dbReference type="PROSITE" id="PS00300">
    <property type="entry name" value="SRP54"/>
    <property type="match status" value="1"/>
</dbReference>
<dbReference type="SMART" id="SM00963">
    <property type="entry name" value="SRP54_N"/>
    <property type="match status" value="1"/>
</dbReference>
<sequence>MFKWFKKLGKKNEELNEDEKIIETNEEEFLEEKIEELIEEEIDQLEEQEEIIEDMEESVEETIKDFETELVEESLEFEEHESKDEEIIEENLEELCIDVEDEIENFQQSLPEEAEEEKPSKKKPGFFEKLMNGLTKTRDDISNKIDGILKSYKKIDEELFDDLEEVLVTADVGVNTTMELIDRLRTRVKEEKVTEPEEVKELVKDEIKKLMLESVSDNELKTEPSPALILVVGVNGVGKTTTIGKLSNNYKKQGKRVLIAAGDTFRAAAIEQLEEWGNRAGVEVIAHSEGADPAAVIYDGIQAAKARKTDILICDTAGRLHNKSNLMNELNKIFRVAEREYGDATKEVLLVLDATTGQNAINQAKVFKEVANITGVALTKLDGTAKGGVIIALQAELKIPVKLVGVGEGIEDLQPFIVEDFVEAIFD</sequence>
<dbReference type="EMBL" id="JANGAC010000001">
    <property type="protein sequence ID" value="MCQ4921818.1"/>
    <property type="molecule type" value="Genomic_DNA"/>
</dbReference>
<dbReference type="PANTHER" id="PTHR43134">
    <property type="entry name" value="SIGNAL RECOGNITION PARTICLE RECEPTOR SUBUNIT ALPHA"/>
    <property type="match status" value="1"/>
</dbReference>
<comment type="function">
    <text evidence="7">Involved in targeting and insertion of nascent membrane proteins into the cytoplasmic membrane. Acts as a receptor for the complex formed by the signal recognition particle (SRP) and the ribosome-nascent chain (RNC).</text>
</comment>
<dbReference type="CDD" id="cd17874">
    <property type="entry name" value="FtsY"/>
    <property type="match status" value="1"/>
</dbReference>
<protein>
    <recommendedName>
        <fullName evidence="7">Signal recognition particle receptor FtsY</fullName>
        <shortName evidence="7">SRP receptor</shortName>
        <ecNumber evidence="7">3.6.5.4</ecNumber>
    </recommendedName>
</protein>
<feature type="binding site" evidence="7">
    <location>
        <begin position="233"/>
        <end position="240"/>
    </location>
    <ligand>
        <name>GTP</name>
        <dbReference type="ChEBI" id="CHEBI:37565"/>
    </ligand>
</feature>
<evidence type="ECO:0000256" key="6">
    <source>
        <dbReference type="ARBA" id="ARBA00048027"/>
    </source>
</evidence>
<dbReference type="InterPro" id="IPR013822">
    <property type="entry name" value="Signal_recog_particl_SRP54_hlx"/>
</dbReference>
<evidence type="ECO:0000313" key="10">
    <source>
        <dbReference type="EMBL" id="MCQ4921818.1"/>
    </source>
</evidence>
<dbReference type="InterPro" id="IPR003593">
    <property type="entry name" value="AAA+_ATPase"/>
</dbReference>
<evidence type="ECO:0000256" key="8">
    <source>
        <dbReference type="SAM" id="Coils"/>
    </source>
</evidence>
<evidence type="ECO:0000256" key="3">
    <source>
        <dbReference type="ARBA" id="ARBA00022801"/>
    </source>
</evidence>
<evidence type="ECO:0000256" key="1">
    <source>
        <dbReference type="ARBA" id="ARBA00022475"/>
    </source>
</evidence>
<accession>A0ABT1S5S3</accession>
<dbReference type="NCBIfam" id="TIGR00064">
    <property type="entry name" value="ftsY"/>
    <property type="match status" value="1"/>
</dbReference>
<evidence type="ECO:0000256" key="5">
    <source>
        <dbReference type="ARBA" id="ARBA00023136"/>
    </source>
</evidence>
<keyword evidence="8" id="KW-0175">Coiled coil</keyword>
<keyword evidence="1 7" id="KW-1003">Cell membrane</keyword>
<keyword evidence="2 7" id="KW-0547">Nucleotide-binding</keyword>
<organism evidence="10 11">
    <name type="scientific">Tissierella carlieri</name>
    <dbReference type="NCBI Taxonomy" id="689904"/>
    <lineage>
        <taxon>Bacteria</taxon>
        <taxon>Bacillati</taxon>
        <taxon>Bacillota</taxon>
        <taxon>Tissierellia</taxon>
        <taxon>Tissierellales</taxon>
        <taxon>Tissierellaceae</taxon>
        <taxon>Tissierella</taxon>
    </lineage>
</organism>
<evidence type="ECO:0000256" key="4">
    <source>
        <dbReference type="ARBA" id="ARBA00023134"/>
    </source>
</evidence>
<dbReference type="PANTHER" id="PTHR43134:SF1">
    <property type="entry name" value="SIGNAL RECOGNITION PARTICLE RECEPTOR SUBUNIT ALPHA"/>
    <property type="match status" value="1"/>
</dbReference>
<evidence type="ECO:0000313" key="11">
    <source>
        <dbReference type="Proteomes" id="UP001524478"/>
    </source>
</evidence>
<dbReference type="SMART" id="SM00962">
    <property type="entry name" value="SRP54"/>
    <property type="match status" value="1"/>
</dbReference>
<gene>
    <name evidence="7 10" type="primary">ftsY</name>
    <name evidence="10" type="ORF">NE686_01855</name>
</gene>
<feature type="domain" description="SRP54-type proteins GTP-binding" evidence="9">
    <location>
        <begin position="400"/>
        <end position="413"/>
    </location>
</feature>
<dbReference type="SMART" id="SM00382">
    <property type="entry name" value="AAA"/>
    <property type="match status" value="1"/>
</dbReference>
<dbReference type="HAMAP" id="MF_00920">
    <property type="entry name" value="FtsY"/>
    <property type="match status" value="1"/>
</dbReference>
<keyword evidence="5 7" id="KW-0472">Membrane</keyword>
<feature type="coiled-coil region" evidence="8">
    <location>
        <begin position="8"/>
        <end position="109"/>
    </location>
</feature>
<reference evidence="10 11" key="1">
    <citation type="submission" date="2022-06" db="EMBL/GenBank/DDBJ databases">
        <title>Isolation of gut microbiota from human fecal samples.</title>
        <authorList>
            <person name="Pamer E.G."/>
            <person name="Barat B."/>
            <person name="Waligurski E."/>
            <person name="Medina S."/>
            <person name="Paddock L."/>
            <person name="Mostad J."/>
        </authorList>
    </citation>
    <scope>NUCLEOTIDE SEQUENCE [LARGE SCALE GENOMIC DNA]</scope>
    <source>
        <strain evidence="10 11">DFI.7.95</strain>
    </source>
</reference>
<keyword evidence="11" id="KW-1185">Reference proteome</keyword>
<keyword evidence="7" id="KW-0675">Receptor</keyword>
<evidence type="ECO:0000259" key="9">
    <source>
        <dbReference type="PROSITE" id="PS00300"/>
    </source>
</evidence>
<keyword evidence="3 7" id="KW-0378">Hydrolase</keyword>
<dbReference type="RefSeq" id="WP_216562433.1">
    <property type="nucleotide sequence ID" value="NZ_JAHLOH010000053.1"/>
</dbReference>
<dbReference type="Proteomes" id="UP001524478">
    <property type="component" value="Unassembled WGS sequence"/>
</dbReference>
<comment type="subcellular location">
    <subcellularLocation>
        <location evidence="7">Cell membrane</location>
        <topology evidence="7">Peripheral membrane protein</topology>
        <orientation evidence="7">Cytoplasmic side</orientation>
    </subcellularLocation>
    <subcellularLocation>
        <location evidence="7">Cytoplasm</location>
    </subcellularLocation>
</comment>
<dbReference type="InterPro" id="IPR004390">
    <property type="entry name" value="SR_rcpt_FtsY"/>
</dbReference>
<dbReference type="Pfam" id="PF00448">
    <property type="entry name" value="SRP54"/>
    <property type="match status" value="1"/>
</dbReference>
<keyword evidence="4 7" id="KW-0342">GTP-binding</keyword>
<comment type="subunit">
    <text evidence="7">Part of the signal recognition particle protein translocation system, which is composed of SRP and FtsY.</text>
</comment>
<dbReference type="Pfam" id="PF02881">
    <property type="entry name" value="SRP54_N"/>
    <property type="match status" value="1"/>
</dbReference>
<dbReference type="InterPro" id="IPR000897">
    <property type="entry name" value="SRP54_GTPase_dom"/>
</dbReference>
<keyword evidence="7" id="KW-0963">Cytoplasm</keyword>
<comment type="caution">
    <text evidence="10">The sequence shown here is derived from an EMBL/GenBank/DDBJ whole genome shotgun (WGS) entry which is preliminary data.</text>
</comment>
<name>A0ABT1S5S3_9FIRM</name>